<evidence type="ECO:0000256" key="2">
    <source>
        <dbReference type="ARBA" id="ARBA00022562"/>
    </source>
</evidence>
<dbReference type="Pfam" id="PF04559">
    <property type="entry name" value="Herpes_UL17"/>
    <property type="match status" value="2"/>
</dbReference>
<dbReference type="InterPro" id="IPR007640">
    <property type="entry name" value="UL17-like"/>
</dbReference>
<sequence>MEMHLLCEVMFSGMKANLPLHLCLLINDTLSKEKIKQIEKIYFQCVFLKETQLFYTPWEKVHFRVILHDVMLSQVFSNTTSKDILNGFVIITVPISVENLHLDTDVLILKIIFPNFVHEDILIKLADILSKTSRETKENEQQNVKKPFFHMPEKNFDFISKTHNSLKHNGPLEPPSTVRGLKQSENSVQFHQISIQEKTKVTFKCDSWFNQNVFYEVINDLEQRYAILVFWYEMSKVAQIRVQNYSTPLKHLSAQSLTDYLDRINNYLLNICERVFKIIVLAAYNQNNSLLQKFDCHFQTKSIQKYLTSGMELARDFWILNMNRNSCVIKGLASFFIKKATKRKSLDENEFFADLIDCTTGKVLYGEIVKWKINSATMLYSTVRKNQNISWELQPNCYALYMSEDLKLYWVIPGGFCISGSFISNNDDATFFDWQFGLP</sequence>
<keyword evidence="4" id="KW-0946">Virion</keyword>
<dbReference type="RefSeq" id="YP_009253970.1">
    <property type="nucleotide sequence ID" value="NC_030200.1"/>
</dbReference>
<evidence type="ECO:0000313" key="7">
    <source>
        <dbReference type="EMBL" id="ANC96549.1"/>
    </source>
</evidence>
<name>A0A191S3U0_9BETA</name>
<accession>A0A191S3U0</accession>
<evidence type="ECO:0000256" key="3">
    <source>
        <dbReference type="ARBA" id="ARBA00022612"/>
    </source>
</evidence>
<keyword evidence="5" id="KW-0426">Late protein</keyword>
<dbReference type="GO" id="GO:0051276">
    <property type="term" value="P:chromosome organization"/>
    <property type="evidence" value="ECO:0007669"/>
    <property type="project" value="InterPro"/>
</dbReference>
<dbReference type="GO" id="GO:0019028">
    <property type="term" value="C:viral capsid"/>
    <property type="evidence" value="ECO:0007669"/>
    <property type="project" value="UniProtKB-KW"/>
</dbReference>
<gene>
    <name evidence="7" type="primary">U64</name>
</gene>
<evidence type="ECO:0000256" key="5">
    <source>
        <dbReference type="ARBA" id="ARBA00022921"/>
    </source>
</evidence>
<keyword evidence="1" id="KW-0167">Capsid protein</keyword>
<protein>
    <submittedName>
        <fullName evidence="7">DNA packaging tegument protein UL17</fullName>
    </submittedName>
</protein>
<dbReference type="EMBL" id="KU351741">
    <property type="protein sequence ID" value="ANC96549.1"/>
    <property type="molecule type" value="Genomic_DNA"/>
</dbReference>
<keyword evidence="3" id="KW-1188">Viral release from host cell</keyword>
<organism evidence="7 8">
    <name type="scientific">macacine betaherpesvirus 9</name>
    <dbReference type="NCBI Taxonomy" id="2560568"/>
    <lineage>
        <taxon>Viruses</taxon>
        <taxon>Duplodnaviria</taxon>
        <taxon>Heunggongvirae</taxon>
        <taxon>Peploviricota</taxon>
        <taxon>Herviviricetes</taxon>
        <taxon>Herpesvirales</taxon>
        <taxon>Orthoherpesviridae</taxon>
        <taxon>Betaherpesvirinae</taxon>
        <taxon>Roseolovirus</taxon>
        <taxon>Roseolovirus macacinebeta9</taxon>
    </lineage>
</organism>
<keyword evidence="6" id="KW-0231">Viral genome packaging</keyword>
<dbReference type="Proteomes" id="UP000202843">
    <property type="component" value="Segment"/>
</dbReference>
<dbReference type="KEGG" id="vg:27912083"/>
<evidence type="ECO:0000313" key="8">
    <source>
        <dbReference type="Proteomes" id="UP000202843"/>
    </source>
</evidence>
<dbReference type="GeneID" id="27912083"/>
<evidence type="ECO:0000256" key="1">
    <source>
        <dbReference type="ARBA" id="ARBA00022561"/>
    </source>
</evidence>
<reference evidence="7 8" key="1">
    <citation type="journal article" date="2016" name="J. Virol.">
        <title>Complete Unique Genome Sequence, Expression Profile, and Salivary Gland Tissue Tropism of the Herpesvirus 7 Homolog in Pigtailed Macaques.</title>
        <authorList>
            <person name="Staheli J.P."/>
            <person name="Dyen M.R."/>
            <person name="Basom R."/>
            <person name="Fitzgibbon M."/>
            <person name="Barcy S."/>
        </authorList>
    </citation>
    <scope>NUCLEOTIDE SEQUENCE [LARGE SCALE GENOMIC DNA]</scope>
</reference>
<evidence type="ECO:0000256" key="4">
    <source>
        <dbReference type="ARBA" id="ARBA00022844"/>
    </source>
</evidence>
<dbReference type="OrthoDB" id="8171at10239"/>
<proteinExistence type="predicted"/>
<evidence type="ECO:0000256" key="6">
    <source>
        <dbReference type="ARBA" id="ARBA00023219"/>
    </source>
</evidence>
<keyword evidence="8" id="KW-1185">Reference proteome</keyword>
<keyword evidence="2" id="KW-1048">Host nucleus</keyword>